<feature type="transmembrane region" description="Helical" evidence="1">
    <location>
        <begin position="368"/>
        <end position="386"/>
    </location>
</feature>
<feature type="transmembrane region" description="Helical" evidence="1">
    <location>
        <begin position="188"/>
        <end position="209"/>
    </location>
</feature>
<proteinExistence type="predicted"/>
<keyword evidence="3" id="KW-1185">Reference proteome</keyword>
<feature type="transmembrane region" description="Helical" evidence="1">
    <location>
        <begin position="165"/>
        <end position="182"/>
    </location>
</feature>
<evidence type="ECO:0000256" key="1">
    <source>
        <dbReference type="SAM" id="Phobius"/>
    </source>
</evidence>
<evidence type="ECO:0000313" key="2">
    <source>
        <dbReference type="EMBL" id="AYD89995.1"/>
    </source>
</evidence>
<keyword evidence="1" id="KW-0472">Membrane</keyword>
<feature type="transmembrane region" description="Helical" evidence="1">
    <location>
        <begin position="109"/>
        <end position="131"/>
    </location>
</feature>
<accession>A0ABM6Z3T7</accession>
<sequence length="388" mass="40519">MTSPHSSPSTSPRPLLGTSPRALPGVVAVEAVVGQFLGRRTLVSGLVLTVVSAWAGNQLGPRGEGRLVTTGVLLATAGTVSSIAWTWVLSTRWTTMALLPVRSRDLARAVYLVGTLVMLIEVTAPAAAFMLTGLGASYTTVVVTACLGLGAAPLVILLWSATSSWHRVGAGATLVAVMVVVVRAGPAYGAATALVAAGLCLVTGPEVGTDRPRQPRAGRLARSSLVLGELLRSAMTQVNSLVLLGTGTLLNLALQRHGSPWLPGCLLVVINTPLSSYFSRHPSTWLTVRVCPRTWLSYWRFGAQLAVFYAACATAVTLAPGWSPRTPANLAAALVAAVAAAGTAAAMEMYWPFTDWKSQREVLRHPRKYLPAVAALAAAGCGWLLSAI</sequence>
<feature type="transmembrane region" description="Helical" evidence="1">
    <location>
        <begin position="137"/>
        <end position="158"/>
    </location>
</feature>
<name>A0ABM6Z3T7_9ACTO</name>
<feature type="transmembrane region" description="Helical" evidence="1">
    <location>
        <begin position="298"/>
        <end position="322"/>
    </location>
</feature>
<dbReference type="RefSeq" id="WP_120204688.1">
    <property type="nucleotide sequence ID" value="NZ_CP032514.1"/>
</dbReference>
<evidence type="ECO:0000313" key="3">
    <source>
        <dbReference type="Proteomes" id="UP000273001"/>
    </source>
</evidence>
<dbReference type="Proteomes" id="UP000273001">
    <property type="component" value="Chromosome"/>
</dbReference>
<dbReference type="EMBL" id="CP032514">
    <property type="protein sequence ID" value="AYD89995.1"/>
    <property type="molecule type" value="Genomic_DNA"/>
</dbReference>
<protein>
    <recommendedName>
        <fullName evidence="4">Integral membrane protein</fullName>
    </recommendedName>
</protein>
<keyword evidence="1" id="KW-1133">Transmembrane helix</keyword>
<reference evidence="2 3" key="1">
    <citation type="submission" date="2018-09" db="EMBL/GenBank/DDBJ databases">
        <authorList>
            <person name="Li J."/>
        </authorList>
    </citation>
    <scope>NUCLEOTIDE SEQUENCE [LARGE SCALE GENOMIC DNA]</scope>
    <source>
        <strain evidence="2 3">2129</strain>
    </source>
</reference>
<feature type="transmembrane region" description="Helical" evidence="1">
    <location>
        <begin position="67"/>
        <end position="88"/>
    </location>
</feature>
<gene>
    <name evidence="2" type="ORF">D5R93_08100</name>
</gene>
<evidence type="ECO:0008006" key="4">
    <source>
        <dbReference type="Google" id="ProtNLM"/>
    </source>
</evidence>
<keyword evidence="1" id="KW-0812">Transmembrane</keyword>
<feature type="transmembrane region" description="Helical" evidence="1">
    <location>
        <begin position="328"/>
        <end position="347"/>
    </location>
</feature>
<organism evidence="2 3">
    <name type="scientific">Actinomyces lilanjuaniae</name>
    <dbReference type="NCBI Taxonomy" id="2321394"/>
    <lineage>
        <taxon>Bacteria</taxon>
        <taxon>Bacillati</taxon>
        <taxon>Actinomycetota</taxon>
        <taxon>Actinomycetes</taxon>
        <taxon>Actinomycetales</taxon>
        <taxon>Actinomycetaceae</taxon>
        <taxon>Actinomyces</taxon>
    </lineage>
</organism>